<dbReference type="GO" id="GO:0046983">
    <property type="term" value="F:protein dimerization activity"/>
    <property type="evidence" value="ECO:0007669"/>
    <property type="project" value="InterPro"/>
</dbReference>
<evidence type="ECO:0000256" key="4">
    <source>
        <dbReference type="ARBA" id="ARBA00023163"/>
    </source>
</evidence>
<keyword evidence="3" id="KW-0238">DNA-binding</keyword>
<dbReference type="EnsemblPlants" id="LPERR06G13570.1">
    <property type="protein sequence ID" value="LPERR06G13570.1"/>
    <property type="gene ID" value="LPERR06G13570"/>
</dbReference>
<organism evidence="8 9">
    <name type="scientific">Leersia perrieri</name>
    <dbReference type="NCBI Taxonomy" id="77586"/>
    <lineage>
        <taxon>Eukaryota</taxon>
        <taxon>Viridiplantae</taxon>
        <taxon>Streptophyta</taxon>
        <taxon>Embryophyta</taxon>
        <taxon>Tracheophyta</taxon>
        <taxon>Spermatophyta</taxon>
        <taxon>Magnoliopsida</taxon>
        <taxon>Liliopsida</taxon>
        <taxon>Poales</taxon>
        <taxon>Poaceae</taxon>
        <taxon>BOP clade</taxon>
        <taxon>Oryzoideae</taxon>
        <taxon>Oryzeae</taxon>
        <taxon>Oryzinae</taxon>
        <taxon>Leersia</taxon>
    </lineage>
</organism>
<keyword evidence="5" id="KW-0539">Nucleus</keyword>
<keyword evidence="2" id="KW-0805">Transcription regulation</keyword>
<dbReference type="PRINTS" id="PR00404">
    <property type="entry name" value="MADSDOMAIN"/>
</dbReference>
<dbReference type="FunFam" id="3.40.1810.10:FF:000006">
    <property type="entry name" value="Agamous-like MADS-box protein AGL62"/>
    <property type="match status" value="1"/>
</dbReference>
<feature type="domain" description="MADS-box" evidence="7">
    <location>
        <begin position="210"/>
        <end position="270"/>
    </location>
</feature>
<evidence type="ECO:0000256" key="5">
    <source>
        <dbReference type="ARBA" id="ARBA00023242"/>
    </source>
</evidence>
<dbReference type="Pfam" id="PF00319">
    <property type="entry name" value="SRF-TF"/>
    <property type="match status" value="2"/>
</dbReference>
<reference evidence="9" key="2">
    <citation type="submission" date="2013-12" db="EMBL/GenBank/DDBJ databases">
        <authorList>
            <person name="Yu Y."/>
            <person name="Lee S."/>
            <person name="de Baynast K."/>
            <person name="Wissotski M."/>
            <person name="Liu L."/>
            <person name="Talag J."/>
            <person name="Goicoechea J."/>
            <person name="Angelova A."/>
            <person name="Jetty R."/>
            <person name="Kudrna D."/>
            <person name="Golser W."/>
            <person name="Rivera L."/>
            <person name="Zhang J."/>
            <person name="Wing R."/>
        </authorList>
    </citation>
    <scope>NUCLEOTIDE SEQUENCE</scope>
</reference>
<dbReference type="Proteomes" id="UP000032180">
    <property type="component" value="Chromosome 6"/>
</dbReference>
<dbReference type="GO" id="GO:0005634">
    <property type="term" value="C:nucleus"/>
    <property type="evidence" value="ECO:0007669"/>
    <property type="project" value="UniProtKB-SubCell"/>
</dbReference>
<evidence type="ECO:0000256" key="1">
    <source>
        <dbReference type="ARBA" id="ARBA00004123"/>
    </source>
</evidence>
<feature type="region of interest" description="Disordered" evidence="6">
    <location>
        <begin position="183"/>
        <end position="212"/>
    </location>
</feature>
<dbReference type="HOGENOM" id="CLU_695152_0_0_1"/>
<evidence type="ECO:0000256" key="2">
    <source>
        <dbReference type="ARBA" id="ARBA00023015"/>
    </source>
</evidence>
<dbReference type="AlphaFoldDB" id="A0A0D9WQP1"/>
<dbReference type="SUPFAM" id="SSF55455">
    <property type="entry name" value="SRF-like"/>
    <property type="match status" value="2"/>
</dbReference>
<dbReference type="Gramene" id="LPERR06G13570.1">
    <property type="protein sequence ID" value="LPERR06G13570.1"/>
    <property type="gene ID" value="LPERR06G13570"/>
</dbReference>
<sequence length="397" mass="43208">MVRPRGRPSKGRQRIAIRHIDDVGRRQVTFSKRRHGLFKKASELATLCGAPVAVVVFSKADNVFAFGDPTASAVLRRYAPSSSPAPLSDAASDAAGAAAPEELDSLRRAAEETKAQVASEKARMRGVAEMITRAVREGREHWWDADVEALGMAELPEFARALEALRGSVQRQSNTMLAIATTTPPPLPAQQESPELNQEEGATMVRPPSKGRQKIEMRYIQDHTARQVTFTKRRQGMMKKASELATLCGAHVAVVAFSEVGNAFGFGDPCASAVLRRYAAATLTDDADAAFSAATTGELDALRRATEETKVQMASEKARMSRVAGRIKRAVKPGRKHWWDADVEALGMAELPEFVRALEKLRGSVKRQAERMPAAATTTPPPLQCNGMIRLLDDVNL</sequence>
<evidence type="ECO:0000259" key="7">
    <source>
        <dbReference type="PROSITE" id="PS50066"/>
    </source>
</evidence>
<name>A0A0D9WQP1_9ORYZ</name>
<evidence type="ECO:0000313" key="9">
    <source>
        <dbReference type="Proteomes" id="UP000032180"/>
    </source>
</evidence>
<reference evidence="8" key="3">
    <citation type="submission" date="2015-04" db="UniProtKB">
        <authorList>
            <consortium name="EnsemblPlants"/>
        </authorList>
    </citation>
    <scope>IDENTIFICATION</scope>
</reference>
<dbReference type="PROSITE" id="PS00350">
    <property type="entry name" value="MADS_BOX_1"/>
    <property type="match status" value="1"/>
</dbReference>
<keyword evidence="9" id="KW-1185">Reference proteome</keyword>
<dbReference type="eggNOG" id="KOG0014">
    <property type="taxonomic scope" value="Eukaryota"/>
</dbReference>
<dbReference type="SMART" id="SM00432">
    <property type="entry name" value="MADS"/>
    <property type="match status" value="2"/>
</dbReference>
<evidence type="ECO:0000256" key="3">
    <source>
        <dbReference type="ARBA" id="ARBA00023125"/>
    </source>
</evidence>
<accession>A0A0D9WQP1</accession>
<protein>
    <recommendedName>
        <fullName evidence="7">MADS-box domain-containing protein</fullName>
    </recommendedName>
</protein>
<dbReference type="PROSITE" id="PS50066">
    <property type="entry name" value="MADS_BOX_2"/>
    <property type="match status" value="2"/>
</dbReference>
<evidence type="ECO:0000256" key="6">
    <source>
        <dbReference type="SAM" id="MobiDB-lite"/>
    </source>
</evidence>
<keyword evidence="4" id="KW-0804">Transcription</keyword>
<dbReference type="InterPro" id="IPR002100">
    <property type="entry name" value="TF_MADSbox"/>
</dbReference>
<dbReference type="PANTHER" id="PTHR11945">
    <property type="entry name" value="MADS BOX PROTEIN"/>
    <property type="match status" value="1"/>
</dbReference>
<dbReference type="STRING" id="77586.A0A0D9WQP1"/>
<proteinExistence type="predicted"/>
<evidence type="ECO:0000313" key="8">
    <source>
        <dbReference type="EnsemblPlants" id="LPERR06G13570.1"/>
    </source>
</evidence>
<dbReference type="InterPro" id="IPR036879">
    <property type="entry name" value="TF_MADSbox_sf"/>
</dbReference>
<dbReference type="Gene3D" id="3.40.1810.10">
    <property type="entry name" value="Transcription factor, MADS-box"/>
    <property type="match status" value="2"/>
</dbReference>
<dbReference type="GO" id="GO:0000978">
    <property type="term" value="F:RNA polymerase II cis-regulatory region sequence-specific DNA binding"/>
    <property type="evidence" value="ECO:0007669"/>
    <property type="project" value="TreeGrafter"/>
</dbReference>
<comment type="subcellular location">
    <subcellularLocation>
        <location evidence="1">Nucleus</location>
    </subcellularLocation>
</comment>
<dbReference type="PANTHER" id="PTHR11945:SF776">
    <property type="entry name" value="AGAMOUS-LIKE 50-RELATED"/>
    <property type="match status" value="1"/>
</dbReference>
<reference evidence="8 9" key="1">
    <citation type="submission" date="2012-08" db="EMBL/GenBank/DDBJ databases">
        <title>Oryza genome evolution.</title>
        <authorList>
            <person name="Wing R.A."/>
        </authorList>
    </citation>
    <scope>NUCLEOTIDE SEQUENCE</scope>
</reference>
<feature type="domain" description="MADS-box" evidence="7">
    <location>
        <begin position="10"/>
        <end position="70"/>
    </location>
</feature>
<dbReference type="GO" id="GO:0000981">
    <property type="term" value="F:DNA-binding transcription factor activity, RNA polymerase II-specific"/>
    <property type="evidence" value="ECO:0007669"/>
    <property type="project" value="TreeGrafter"/>
</dbReference>